<proteinExistence type="predicted"/>
<reference evidence="4 5" key="1">
    <citation type="journal article" date="2022" name="Nat. Genet.">
        <title>Improved pea reference genome and pan-genome highlight genomic features and evolutionary characteristics.</title>
        <authorList>
            <person name="Yang T."/>
            <person name="Liu R."/>
            <person name="Luo Y."/>
            <person name="Hu S."/>
            <person name="Wang D."/>
            <person name="Wang C."/>
            <person name="Pandey M.K."/>
            <person name="Ge S."/>
            <person name="Xu Q."/>
            <person name="Li N."/>
            <person name="Li G."/>
            <person name="Huang Y."/>
            <person name="Saxena R.K."/>
            <person name="Ji Y."/>
            <person name="Li M."/>
            <person name="Yan X."/>
            <person name="He Y."/>
            <person name="Liu Y."/>
            <person name="Wang X."/>
            <person name="Xiang C."/>
            <person name="Varshney R.K."/>
            <person name="Ding H."/>
            <person name="Gao S."/>
            <person name="Zong X."/>
        </authorList>
    </citation>
    <scope>NUCLEOTIDE SEQUENCE [LARGE SCALE GENOMIC DNA]</scope>
    <source>
        <strain evidence="4 5">cv. Zhongwan 6</strain>
    </source>
</reference>
<dbReference type="SMART" id="SM00360">
    <property type="entry name" value="RRM"/>
    <property type="match status" value="1"/>
</dbReference>
<keyword evidence="5" id="KW-1185">Reference proteome</keyword>
<dbReference type="CDD" id="cd00590">
    <property type="entry name" value="RRM_SF"/>
    <property type="match status" value="1"/>
</dbReference>
<gene>
    <name evidence="4" type="ORF">KIW84_054600</name>
</gene>
<dbReference type="Proteomes" id="UP001058974">
    <property type="component" value="Chromosome 5"/>
</dbReference>
<dbReference type="Pfam" id="PF00076">
    <property type="entry name" value="RRM_1"/>
    <property type="match status" value="1"/>
</dbReference>
<keyword evidence="1" id="KW-0694">RNA-binding</keyword>
<dbReference type="PROSITE" id="PS50102">
    <property type="entry name" value="RRM"/>
    <property type="match status" value="1"/>
</dbReference>
<evidence type="ECO:0000256" key="2">
    <source>
        <dbReference type="SAM" id="MobiDB-lite"/>
    </source>
</evidence>
<evidence type="ECO:0000259" key="3">
    <source>
        <dbReference type="PROSITE" id="PS50102"/>
    </source>
</evidence>
<evidence type="ECO:0000256" key="1">
    <source>
        <dbReference type="PROSITE-ProRule" id="PRU00176"/>
    </source>
</evidence>
<sequence>MTSYSRRSRYSPSPSPSPSPYRRYGRSLSRSFSRSRSRSRLRSVSPDAENPGNNLYVTGLSPRITKRELEKHFAAEGKVIDVHLVVDPWTRESRGFGFVTMDTLEEADRCVKYLDRSVLEGRVIMVEKFLWQQVRV</sequence>
<dbReference type="SUPFAM" id="SSF54928">
    <property type="entry name" value="RNA-binding domain, RBD"/>
    <property type="match status" value="1"/>
</dbReference>
<organism evidence="4 5">
    <name type="scientific">Pisum sativum</name>
    <name type="common">Garden pea</name>
    <name type="synonym">Lathyrus oleraceus</name>
    <dbReference type="NCBI Taxonomy" id="3888"/>
    <lineage>
        <taxon>Eukaryota</taxon>
        <taxon>Viridiplantae</taxon>
        <taxon>Streptophyta</taxon>
        <taxon>Embryophyta</taxon>
        <taxon>Tracheophyta</taxon>
        <taxon>Spermatophyta</taxon>
        <taxon>Magnoliopsida</taxon>
        <taxon>eudicotyledons</taxon>
        <taxon>Gunneridae</taxon>
        <taxon>Pentapetalae</taxon>
        <taxon>rosids</taxon>
        <taxon>fabids</taxon>
        <taxon>Fabales</taxon>
        <taxon>Fabaceae</taxon>
        <taxon>Papilionoideae</taxon>
        <taxon>50 kb inversion clade</taxon>
        <taxon>NPAAA clade</taxon>
        <taxon>Hologalegina</taxon>
        <taxon>IRL clade</taxon>
        <taxon>Fabeae</taxon>
        <taxon>Lathyrus</taxon>
    </lineage>
</organism>
<protein>
    <submittedName>
        <fullName evidence="4">Serine/arginine-rich splicing factor SR45a, variant 3</fullName>
    </submittedName>
</protein>
<dbReference type="Gramene" id="Psat05G0460000-T3">
    <property type="protein sequence ID" value="KAI5408830.1"/>
    <property type="gene ID" value="KIW84_054600"/>
</dbReference>
<evidence type="ECO:0000313" key="4">
    <source>
        <dbReference type="EMBL" id="KAI5408830.1"/>
    </source>
</evidence>
<dbReference type="PANTHER" id="PTHR48034">
    <property type="entry name" value="TRANSFORMER-2 SEX-DETERMINING PROTEIN-RELATED"/>
    <property type="match status" value="1"/>
</dbReference>
<feature type="region of interest" description="Disordered" evidence="2">
    <location>
        <begin position="1"/>
        <end position="54"/>
    </location>
</feature>
<dbReference type="GO" id="GO:0003723">
    <property type="term" value="F:RNA binding"/>
    <property type="evidence" value="ECO:0007669"/>
    <property type="project" value="UniProtKB-UniRule"/>
</dbReference>
<dbReference type="AlphaFoldDB" id="A0A9D5AKA8"/>
<name>A0A9D5AKA8_PEA</name>
<dbReference type="EMBL" id="JAMSHJ010000005">
    <property type="protein sequence ID" value="KAI5408830.1"/>
    <property type="molecule type" value="Genomic_DNA"/>
</dbReference>
<feature type="domain" description="RRM" evidence="3">
    <location>
        <begin position="53"/>
        <end position="127"/>
    </location>
</feature>
<feature type="compositionally biased region" description="Low complexity" evidence="2">
    <location>
        <begin position="20"/>
        <end position="32"/>
    </location>
</feature>
<dbReference type="Gene3D" id="3.30.70.330">
    <property type="match status" value="1"/>
</dbReference>
<dbReference type="InterPro" id="IPR000504">
    <property type="entry name" value="RRM_dom"/>
</dbReference>
<evidence type="ECO:0000313" key="5">
    <source>
        <dbReference type="Proteomes" id="UP001058974"/>
    </source>
</evidence>
<dbReference type="InterPro" id="IPR050441">
    <property type="entry name" value="RBM"/>
</dbReference>
<dbReference type="InterPro" id="IPR035979">
    <property type="entry name" value="RBD_domain_sf"/>
</dbReference>
<dbReference type="InterPro" id="IPR012677">
    <property type="entry name" value="Nucleotide-bd_a/b_plait_sf"/>
</dbReference>
<comment type="caution">
    <text evidence="4">The sequence shown here is derived from an EMBL/GenBank/DDBJ whole genome shotgun (WGS) entry which is preliminary data.</text>
</comment>
<accession>A0A9D5AKA8</accession>